<dbReference type="Proteomes" id="UP000008207">
    <property type="component" value="Chromosome"/>
</dbReference>
<gene>
    <name evidence="1" type="ordered locus">Mnod_3798</name>
</gene>
<evidence type="ECO:0000313" key="2">
    <source>
        <dbReference type="Proteomes" id="UP000008207"/>
    </source>
</evidence>
<sequence length="53" mass="6116">MSCVGNLRIPYHNGLDGPLWLQDHCEASLQFNHIFSGSRTHRREKYNCNISAQ</sequence>
<organism evidence="1 2">
    <name type="scientific">Methylobacterium nodulans (strain LMG 21967 / CNCM I-2342 / ORS 2060)</name>
    <dbReference type="NCBI Taxonomy" id="460265"/>
    <lineage>
        <taxon>Bacteria</taxon>
        <taxon>Pseudomonadati</taxon>
        <taxon>Pseudomonadota</taxon>
        <taxon>Alphaproteobacteria</taxon>
        <taxon>Hyphomicrobiales</taxon>
        <taxon>Methylobacteriaceae</taxon>
        <taxon>Methylobacterium</taxon>
    </lineage>
</organism>
<reference evidence="1 2" key="1">
    <citation type="submission" date="2009-01" db="EMBL/GenBank/DDBJ databases">
        <title>Complete sequence of chromosome of Methylobacterium nodulans ORS 2060.</title>
        <authorList>
            <consortium name="US DOE Joint Genome Institute"/>
            <person name="Lucas S."/>
            <person name="Copeland A."/>
            <person name="Lapidus A."/>
            <person name="Glavina del Rio T."/>
            <person name="Dalin E."/>
            <person name="Tice H."/>
            <person name="Bruce D."/>
            <person name="Goodwin L."/>
            <person name="Pitluck S."/>
            <person name="Sims D."/>
            <person name="Brettin T."/>
            <person name="Detter J.C."/>
            <person name="Han C."/>
            <person name="Larimer F."/>
            <person name="Land M."/>
            <person name="Hauser L."/>
            <person name="Kyrpides N."/>
            <person name="Ivanova N."/>
            <person name="Marx C.J."/>
            <person name="Richardson P."/>
        </authorList>
    </citation>
    <scope>NUCLEOTIDE SEQUENCE [LARGE SCALE GENOMIC DNA]</scope>
    <source>
        <strain evidence="2">LMG 21967 / CNCM I-2342 / ORS 2060</strain>
    </source>
</reference>
<name>B8IRG2_METNO</name>
<keyword evidence="2" id="KW-1185">Reference proteome</keyword>
<dbReference type="AlphaFoldDB" id="B8IRG2"/>
<dbReference type="KEGG" id="mno:Mnod_3798"/>
<dbReference type="HOGENOM" id="CLU_3063340_0_0_5"/>
<protein>
    <submittedName>
        <fullName evidence="1">Uncharacterized protein</fullName>
    </submittedName>
</protein>
<proteinExistence type="predicted"/>
<accession>B8IRG2</accession>
<evidence type="ECO:0000313" key="1">
    <source>
        <dbReference type="EMBL" id="ACL58702.1"/>
    </source>
</evidence>
<dbReference type="EMBL" id="CP001349">
    <property type="protein sequence ID" value="ACL58702.1"/>
    <property type="molecule type" value="Genomic_DNA"/>
</dbReference>